<organism evidence="1 2">
    <name type="scientific">Trichonephila clavipes</name>
    <name type="common">Golden silk orbweaver</name>
    <name type="synonym">Nephila clavipes</name>
    <dbReference type="NCBI Taxonomy" id="2585209"/>
    <lineage>
        <taxon>Eukaryota</taxon>
        <taxon>Metazoa</taxon>
        <taxon>Ecdysozoa</taxon>
        <taxon>Arthropoda</taxon>
        <taxon>Chelicerata</taxon>
        <taxon>Arachnida</taxon>
        <taxon>Araneae</taxon>
        <taxon>Araneomorphae</taxon>
        <taxon>Entelegynae</taxon>
        <taxon>Araneoidea</taxon>
        <taxon>Nephilidae</taxon>
        <taxon>Trichonephila</taxon>
    </lineage>
</organism>
<protein>
    <submittedName>
        <fullName evidence="1">Uncharacterized protein</fullName>
    </submittedName>
</protein>
<gene>
    <name evidence="1" type="ORF">TNCV_4150501</name>
</gene>
<dbReference type="EMBL" id="BMAU01021385">
    <property type="protein sequence ID" value="GFY28619.1"/>
    <property type="molecule type" value="Genomic_DNA"/>
</dbReference>
<sequence>MSPNTLRVHTGYVLIKSVGPKVLWAVAAEPTSTGAGEYFRPLQFPALIVEVEIGGVTIYRKEVQPVSSSGNFHSFPSGST</sequence>
<comment type="caution">
    <text evidence="1">The sequence shown here is derived from an EMBL/GenBank/DDBJ whole genome shotgun (WGS) entry which is preliminary data.</text>
</comment>
<evidence type="ECO:0000313" key="1">
    <source>
        <dbReference type="EMBL" id="GFY28619.1"/>
    </source>
</evidence>
<proteinExistence type="predicted"/>
<name>A0A8X6W627_TRICX</name>
<accession>A0A8X6W627</accession>
<dbReference type="AlphaFoldDB" id="A0A8X6W627"/>
<reference evidence="1" key="1">
    <citation type="submission" date="2020-08" db="EMBL/GenBank/DDBJ databases">
        <title>Multicomponent nature underlies the extraordinary mechanical properties of spider dragline silk.</title>
        <authorList>
            <person name="Kono N."/>
            <person name="Nakamura H."/>
            <person name="Mori M."/>
            <person name="Yoshida Y."/>
            <person name="Ohtoshi R."/>
            <person name="Malay A.D."/>
            <person name="Moran D.A.P."/>
            <person name="Tomita M."/>
            <person name="Numata K."/>
            <person name="Arakawa K."/>
        </authorList>
    </citation>
    <scope>NUCLEOTIDE SEQUENCE</scope>
</reference>
<dbReference type="Proteomes" id="UP000887159">
    <property type="component" value="Unassembled WGS sequence"/>
</dbReference>
<keyword evidence="2" id="KW-1185">Reference proteome</keyword>
<evidence type="ECO:0000313" key="2">
    <source>
        <dbReference type="Proteomes" id="UP000887159"/>
    </source>
</evidence>